<evidence type="ECO:0000313" key="7">
    <source>
        <dbReference type="Proteomes" id="UP000600220"/>
    </source>
</evidence>
<evidence type="ECO:0000313" key="5">
    <source>
        <dbReference type="Proteomes" id="UP000246351"/>
    </source>
</evidence>
<accession>A0A166NCB5</accession>
<dbReference type="RefSeq" id="WP_014613080.1">
    <property type="nucleotide sequence ID" value="NZ_AP019372.1"/>
</dbReference>
<dbReference type="PANTHER" id="PTHR43233:SF1">
    <property type="entry name" value="FAMILY N-ACETYLTRANSFERASE, PUTATIVE (AFU_ORTHOLOGUE AFUA_6G03350)-RELATED"/>
    <property type="match status" value="1"/>
</dbReference>
<dbReference type="Proteomes" id="UP000600220">
    <property type="component" value="Unassembled WGS sequence"/>
</dbReference>
<dbReference type="EMBL" id="QEIT01000011">
    <property type="protein sequence ID" value="PWZ76539.1"/>
    <property type="molecule type" value="Genomic_DNA"/>
</dbReference>
<feature type="domain" description="N-acetyltransferase" evidence="1">
    <location>
        <begin position="5"/>
        <end position="138"/>
    </location>
</feature>
<dbReference type="CDD" id="cd04301">
    <property type="entry name" value="NAT_SF"/>
    <property type="match status" value="1"/>
</dbReference>
<keyword evidence="7" id="KW-1185">Reference proteome</keyword>
<gene>
    <name evidence="3" type="ORF">DD902_02210</name>
    <name evidence="4" type="ORF">DD924_12740</name>
    <name evidence="2" type="ORF">EGV54_02755</name>
</gene>
<dbReference type="Proteomes" id="UP000246800">
    <property type="component" value="Unassembled WGS sequence"/>
</dbReference>
<name>A0A166NCB5_STAPS</name>
<sequence length="138" mass="15326">MTTEVKYEIPTPADYCELRRITGLSAKSEAAARVGLPNACFTVTIYDDHQLIGMGRVIGDGATAFQIIDVAVRPKYQGQGHGKVIMQQIMDYIESVRQPGTYVSLIADYPADQLYAQFGFISTEPRSGGMYRHYPVEK</sequence>
<dbReference type="STRING" id="937773.SPSINT_2046"/>
<reference evidence="5 6" key="1">
    <citation type="journal article" date="2018" name="Vet. Microbiol.">
        <title>Clonal diversity and geographic distribution of methicillin-resistant Staphylococcus pseudintermedius from Australian animals: Discovery of novel sequence types.</title>
        <authorList>
            <person name="Worthing K.A."/>
            <person name="Abraham S."/>
            <person name="Coombs G.W."/>
            <person name="Pang S."/>
            <person name="Saputra S."/>
            <person name="Jordan D."/>
            <person name="Trott D.J."/>
            <person name="Norris J.M."/>
        </authorList>
    </citation>
    <scope>NUCLEOTIDE SEQUENCE [LARGE SCALE GENOMIC DNA]</scope>
    <source>
        <strain evidence="3 6">ST525 1</strain>
        <strain evidence="4 5">ST71 3</strain>
    </source>
</reference>
<proteinExistence type="predicted"/>
<dbReference type="PANTHER" id="PTHR43233">
    <property type="entry name" value="FAMILY N-ACETYLTRANSFERASE, PUTATIVE (AFU_ORTHOLOGUE AFUA_6G03350)-RELATED"/>
    <property type="match status" value="1"/>
</dbReference>
<dbReference type="Gene3D" id="3.40.630.30">
    <property type="match status" value="1"/>
</dbReference>
<dbReference type="eggNOG" id="COG0456">
    <property type="taxonomic scope" value="Bacteria"/>
</dbReference>
<dbReference type="Proteomes" id="UP000246351">
    <property type="component" value="Unassembled WGS sequence"/>
</dbReference>
<dbReference type="EMBL" id="AAXKXX010000002">
    <property type="protein sequence ID" value="EGQ4384017.1"/>
    <property type="molecule type" value="Genomic_DNA"/>
</dbReference>
<dbReference type="EMBL" id="QEIV01001277">
    <property type="protein sequence ID" value="PWZ97217.1"/>
    <property type="molecule type" value="Genomic_DNA"/>
</dbReference>
<evidence type="ECO:0000259" key="1">
    <source>
        <dbReference type="PROSITE" id="PS51186"/>
    </source>
</evidence>
<protein>
    <submittedName>
        <fullName evidence="3">N-acetyltransferase</fullName>
    </submittedName>
</protein>
<dbReference type="InterPro" id="IPR016181">
    <property type="entry name" value="Acyl_CoA_acyltransferase"/>
</dbReference>
<evidence type="ECO:0000313" key="4">
    <source>
        <dbReference type="EMBL" id="PWZ97217.1"/>
    </source>
</evidence>
<dbReference type="GO" id="GO:0016747">
    <property type="term" value="F:acyltransferase activity, transferring groups other than amino-acyl groups"/>
    <property type="evidence" value="ECO:0007669"/>
    <property type="project" value="InterPro"/>
</dbReference>
<dbReference type="Pfam" id="PF13508">
    <property type="entry name" value="Acetyltransf_7"/>
    <property type="match status" value="1"/>
</dbReference>
<evidence type="ECO:0000313" key="6">
    <source>
        <dbReference type="Proteomes" id="UP000246800"/>
    </source>
</evidence>
<dbReference type="InterPro" id="IPR053144">
    <property type="entry name" value="Acetyltransferase_Butenolide"/>
</dbReference>
<dbReference type="SUPFAM" id="SSF55729">
    <property type="entry name" value="Acyl-CoA N-acyltransferases (Nat)"/>
    <property type="match status" value="1"/>
</dbReference>
<evidence type="ECO:0000313" key="2">
    <source>
        <dbReference type="EMBL" id="EGQ4384017.1"/>
    </source>
</evidence>
<dbReference type="AlphaFoldDB" id="A0A166NCB5"/>
<keyword evidence="3" id="KW-0808">Transferase</keyword>
<dbReference type="PROSITE" id="PS51186">
    <property type="entry name" value="GNAT"/>
    <property type="match status" value="1"/>
</dbReference>
<evidence type="ECO:0000313" key="3">
    <source>
        <dbReference type="EMBL" id="PWZ76539.1"/>
    </source>
</evidence>
<comment type="caution">
    <text evidence="3">The sequence shown here is derived from an EMBL/GenBank/DDBJ whole genome shotgun (WGS) entry which is preliminary data.</text>
</comment>
<dbReference type="GeneID" id="93823708"/>
<organism evidence="3 6">
    <name type="scientific">Staphylococcus pseudintermedius</name>
    <dbReference type="NCBI Taxonomy" id="283734"/>
    <lineage>
        <taxon>Bacteria</taxon>
        <taxon>Bacillati</taxon>
        <taxon>Bacillota</taxon>
        <taxon>Bacilli</taxon>
        <taxon>Bacillales</taxon>
        <taxon>Staphylococcaceae</taxon>
        <taxon>Staphylococcus</taxon>
        <taxon>Staphylococcus intermedius group</taxon>
    </lineage>
</organism>
<reference evidence="2 7" key="2">
    <citation type="submission" date="2018-11" db="EMBL/GenBank/DDBJ databases">
        <authorList>
            <consortium name="Veterinary Laboratory Investigation and Response Network"/>
        </authorList>
    </citation>
    <scope>NUCLEOTIDE SEQUENCE [LARGE SCALE GENOMIC DNA]</scope>
    <source>
        <strain evidence="2 7">SPSE-18-VL-LA-PA-Ryan-0021</strain>
    </source>
</reference>
<dbReference type="InterPro" id="IPR000182">
    <property type="entry name" value="GNAT_dom"/>
</dbReference>